<reference evidence="3" key="1">
    <citation type="submission" date="2016-04" db="EMBL/GenBank/DDBJ databases">
        <authorList>
            <person name="Zhang B."/>
        </authorList>
    </citation>
    <scope>NUCLEOTIDE SEQUENCE [LARGE SCALE GENOMIC DNA]</scope>
    <source>
        <strain evidence="3">S10</strain>
    </source>
</reference>
<dbReference type="AlphaFoldDB" id="A0A143BT12"/>
<evidence type="ECO:0000313" key="3">
    <source>
        <dbReference type="Proteomes" id="UP000076096"/>
    </source>
</evidence>
<sequence>MLIRKKYAAWASAVAITALTFLTPATSAGAAEAGASVWPPDGNFHAWDGEDSDGAHCAWYGDDTDWSSCAPAGNLRNRATSVENSGYAGAYEDVLVYWDTGYRGARACINNGSWFDLQHFRFPSNGAGGGEVMNNNISSHHWTNACSEEPVYIP</sequence>
<gene>
    <name evidence="2" type="ORF">A4E84_01245</name>
</gene>
<feature type="signal peptide" evidence="1">
    <location>
        <begin position="1"/>
        <end position="30"/>
    </location>
</feature>
<dbReference type="Proteomes" id="UP000076096">
    <property type="component" value="Chromosome"/>
</dbReference>
<keyword evidence="3" id="KW-1185">Reference proteome</keyword>
<keyword evidence="1" id="KW-0732">Signal</keyword>
<evidence type="ECO:0000256" key="1">
    <source>
        <dbReference type="SAM" id="SignalP"/>
    </source>
</evidence>
<feature type="chain" id="PRO_5007507185" description="Peptidase inhibitor family I36 protein" evidence="1">
    <location>
        <begin position="31"/>
        <end position="154"/>
    </location>
</feature>
<organism evidence="2 3">
    <name type="scientific">Streptomyces qaidamensis</name>
    <dbReference type="NCBI Taxonomy" id="1783515"/>
    <lineage>
        <taxon>Bacteria</taxon>
        <taxon>Bacillati</taxon>
        <taxon>Actinomycetota</taxon>
        <taxon>Actinomycetes</taxon>
        <taxon>Kitasatosporales</taxon>
        <taxon>Streptomycetaceae</taxon>
        <taxon>Streptomyces</taxon>
        <taxon>Streptomyces aurantiacus group</taxon>
    </lineage>
</organism>
<dbReference type="RefSeq" id="WP_062924756.1">
    <property type="nucleotide sequence ID" value="NZ_CP015098.1"/>
</dbReference>
<evidence type="ECO:0008006" key="4">
    <source>
        <dbReference type="Google" id="ProtNLM"/>
    </source>
</evidence>
<protein>
    <recommendedName>
        <fullName evidence="4">Peptidase inhibitor family I36 protein</fullName>
    </recommendedName>
</protein>
<evidence type="ECO:0000313" key="2">
    <source>
        <dbReference type="EMBL" id="AMW08282.1"/>
    </source>
</evidence>
<name>A0A143BT12_9ACTN</name>
<dbReference type="KEGG" id="stsi:A4E84_01245"/>
<dbReference type="EMBL" id="CP015098">
    <property type="protein sequence ID" value="AMW08282.1"/>
    <property type="molecule type" value="Genomic_DNA"/>
</dbReference>
<accession>A0A143BT12</accession>
<dbReference type="STRING" id="1783515.A4E84_01245"/>
<proteinExistence type="predicted"/>